<feature type="chain" id="PRO_5046749438" evidence="2">
    <location>
        <begin position="23"/>
        <end position="324"/>
    </location>
</feature>
<protein>
    <submittedName>
        <fullName evidence="4">DUF3616 domain-containing protein</fullName>
    </submittedName>
</protein>
<feature type="region of interest" description="Disordered" evidence="1">
    <location>
        <begin position="297"/>
        <end position="324"/>
    </location>
</feature>
<accession>A0ABU8X2X8</accession>
<sequence>MAKFAMRAVSLALAGAATLCVAAAPAREVMVYRGTCDASAASALGPDHFVVASDEDNILRIYRNGQPEAVSTLPLATFLGSSDEESDIEGAATVGNRIYWISSHGRNKNAKPRPARQRFFATDIDASTTPPTLRPVGKAYAGLQADLLATPAGQQLGLGQAAQRAPEAEGGFNIESLAATPQGPLLVGFRNPLIGRDALVMPLLNPLEVLEGRPSAWGAPVKLPLGRRGLRSMETTGEGYLLVAGPTADTGTFALFRWSGKAADAQVQLSHVDLGTLRPEALFTIPGSKEMQLLSDDGGLTSGGVECKDRPPAERTFRSLRFSP</sequence>
<keyword evidence="2" id="KW-0732">Signal</keyword>
<evidence type="ECO:0000256" key="1">
    <source>
        <dbReference type="SAM" id="MobiDB-lite"/>
    </source>
</evidence>
<name>A0ABU8X2X8_9BURK</name>
<dbReference type="Proteomes" id="UP001367030">
    <property type="component" value="Unassembled WGS sequence"/>
</dbReference>
<comment type="caution">
    <text evidence="4">The sequence shown here is derived from an EMBL/GenBank/DDBJ whole genome shotgun (WGS) entry which is preliminary data.</text>
</comment>
<evidence type="ECO:0000256" key="2">
    <source>
        <dbReference type="SAM" id="SignalP"/>
    </source>
</evidence>
<keyword evidence="5" id="KW-1185">Reference proteome</keyword>
<evidence type="ECO:0000259" key="3">
    <source>
        <dbReference type="Pfam" id="PF12275"/>
    </source>
</evidence>
<evidence type="ECO:0000313" key="4">
    <source>
        <dbReference type="EMBL" id="MEJ8854101.1"/>
    </source>
</evidence>
<dbReference type="InterPro" id="IPR022060">
    <property type="entry name" value="DUF3616"/>
</dbReference>
<feature type="domain" description="DUF3616" evidence="3">
    <location>
        <begin position="39"/>
        <end position="112"/>
    </location>
</feature>
<feature type="signal peptide" evidence="2">
    <location>
        <begin position="1"/>
        <end position="22"/>
    </location>
</feature>
<dbReference type="Pfam" id="PF12275">
    <property type="entry name" value="DUF3616"/>
    <property type="match status" value="2"/>
</dbReference>
<evidence type="ECO:0000313" key="5">
    <source>
        <dbReference type="Proteomes" id="UP001367030"/>
    </source>
</evidence>
<reference evidence="4 5" key="1">
    <citation type="submission" date="2024-03" db="EMBL/GenBank/DDBJ databases">
        <title>Novel species of the genus Variovorax.</title>
        <authorList>
            <person name="Liu Q."/>
            <person name="Xin Y.-H."/>
        </authorList>
    </citation>
    <scope>NUCLEOTIDE SEQUENCE [LARGE SCALE GENOMIC DNA]</scope>
    <source>
        <strain evidence="4 5">KACC 18901</strain>
    </source>
</reference>
<feature type="compositionally biased region" description="Basic and acidic residues" evidence="1">
    <location>
        <begin position="306"/>
        <end position="317"/>
    </location>
</feature>
<gene>
    <name evidence="4" type="ORF">WKW79_05950</name>
</gene>
<proteinExistence type="predicted"/>
<organism evidence="4 5">
    <name type="scientific">Variovorax robiniae</name>
    <dbReference type="NCBI Taxonomy" id="1836199"/>
    <lineage>
        <taxon>Bacteria</taxon>
        <taxon>Pseudomonadati</taxon>
        <taxon>Pseudomonadota</taxon>
        <taxon>Betaproteobacteria</taxon>
        <taxon>Burkholderiales</taxon>
        <taxon>Comamonadaceae</taxon>
        <taxon>Variovorax</taxon>
    </lineage>
</organism>
<dbReference type="EMBL" id="JBBKZS010000002">
    <property type="protein sequence ID" value="MEJ8854101.1"/>
    <property type="molecule type" value="Genomic_DNA"/>
</dbReference>
<dbReference type="RefSeq" id="WP_340334188.1">
    <property type="nucleotide sequence ID" value="NZ_JBBKZS010000002.1"/>
</dbReference>
<feature type="domain" description="DUF3616" evidence="3">
    <location>
        <begin position="166"/>
        <end position="278"/>
    </location>
</feature>